<dbReference type="Gene3D" id="3.20.20.150">
    <property type="entry name" value="Divalent-metal-dependent TIM barrel enzymes"/>
    <property type="match status" value="1"/>
</dbReference>
<dbReference type="RefSeq" id="WP_010040847.1">
    <property type="nucleotide sequence ID" value="NZ_LT962942.1"/>
</dbReference>
<dbReference type="AlphaFoldDB" id="A0A2N9BKK7"/>
<organism evidence="3 4">
    <name type="scientific">Streptomyces chartreusis NRRL 3882</name>
    <dbReference type="NCBI Taxonomy" id="1079985"/>
    <lineage>
        <taxon>Bacteria</taxon>
        <taxon>Bacillati</taxon>
        <taxon>Actinomycetota</taxon>
        <taxon>Actinomycetes</taxon>
        <taxon>Kitasatosporales</taxon>
        <taxon>Streptomycetaceae</taxon>
        <taxon>Streptomyces</taxon>
    </lineage>
</organism>
<evidence type="ECO:0000259" key="2">
    <source>
        <dbReference type="Pfam" id="PF01261"/>
    </source>
</evidence>
<evidence type="ECO:0000256" key="1">
    <source>
        <dbReference type="SAM" id="MobiDB-lite"/>
    </source>
</evidence>
<dbReference type="SUPFAM" id="SSF51658">
    <property type="entry name" value="Xylose isomerase-like"/>
    <property type="match status" value="1"/>
</dbReference>
<dbReference type="GO" id="GO:0050114">
    <property type="term" value="F:myo-inosose-2 dehydratase activity"/>
    <property type="evidence" value="ECO:0007669"/>
    <property type="project" value="UniProtKB-EC"/>
</dbReference>
<dbReference type="EC" id="4.2.1.44" evidence="3"/>
<dbReference type="InterPro" id="IPR013022">
    <property type="entry name" value="Xyl_isomerase-like_TIM-brl"/>
</dbReference>
<gene>
    <name evidence="3" type="primary">iolE_2</name>
    <name evidence="3" type="ORF">SCNRRL3882_7335</name>
</gene>
<dbReference type="EMBL" id="LT963352">
    <property type="protein sequence ID" value="SOR83889.1"/>
    <property type="molecule type" value="Genomic_DNA"/>
</dbReference>
<dbReference type="Proteomes" id="UP000235464">
    <property type="component" value="Chromosome I"/>
</dbReference>
<dbReference type="Pfam" id="PF01261">
    <property type="entry name" value="AP_endonuc_2"/>
    <property type="match status" value="1"/>
</dbReference>
<sequence>MGVDLSGAGSGESGRGVTEDSPSPPHPPSGRAAPGIRFAGIGDEAAADLTGQLDALRRLGWTAIELRTVDGVAVADLDDRAFAAVADRIGAAGLDVVCVDSRIANWSRPITGPFEDDVRELRRLARRCATLGTRFVRVMSYPNSGLHEEEWGRRALDRMARLVRQAEQEGLVLLHENCSGWAGTRADRMRELIDRAGGPALRLLFDIGNGVPYGYDARALLDEIIDHVAHVHVKDARTGPDGQVRYTMPGDGESAVRSCLRALADHGYTGAWSIEPHTHLQPHQGQDTTGADGVAAFVRYGRCLERLVRQETLSDRAPAGGGRHG</sequence>
<reference evidence="4" key="1">
    <citation type="submission" date="2017-11" db="EMBL/GenBank/DDBJ databases">
        <authorList>
            <person name="Wibberg D."/>
        </authorList>
    </citation>
    <scope>NUCLEOTIDE SEQUENCE [LARGE SCALE GENOMIC DNA]</scope>
</reference>
<feature type="domain" description="Xylose isomerase-like TIM barrel" evidence="2">
    <location>
        <begin position="53"/>
        <end position="280"/>
    </location>
</feature>
<proteinExistence type="predicted"/>
<keyword evidence="3" id="KW-0456">Lyase</keyword>
<evidence type="ECO:0000313" key="4">
    <source>
        <dbReference type="Proteomes" id="UP000235464"/>
    </source>
</evidence>
<keyword evidence="4" id="KW-1185">Reference proteome</keyword>
<dbReference type="InterPro" id="IPR050312">
    <property type="entry name" value="IolE/XylAMocC-like"/>
</dbReference>
<protein>
    <submittedName>
        <fullName evidence="3">Inosose dehydratase</fullName>
        <ecNumber evidence="3">4.2.1.44</ecNumber>
    </submittedName>
</protein>
<evidence type="ECO:0000313" key="3">
    <source>
        <dbReference type="EMBL" id="SOR83889.1"/>
    </source>
</evidence>
<dbReference type="PANTHER" id="PTHR12110">
    <property type="entry name" value="HYDROXYPYRUVATE ISOMERASE"/>
    <property type="match status" value="1"/>
</dbReference>
<feature type="region of interest" description="Disordered" evidence="1">
    <location>
        <begin position="1"/>
        <end position="35"/>
    </location>
</feature>
<dbReference type="OrthoDB" id="9815124at2"/>
<name>A0A2N9BKK7_STRCX</name>
<accession>A0A2N9BKK7</accession>
<dbReference type="InterPro" id="IPR036237">
    <property type="entry name" value="Xyl_isomerase-like_sf"/>
</dbReference>